<gene>
    <name evidence="1" type="ORF">HD601_006378</name>
</gene>
<proteinExistence type="predicted"/>
<reference evidence="1 2" key="1">
    <citation type="submission" date="2020-08" db="EMBL/GenBank/DDBJ databases">
        <title>Sequencing the genomes of 1000 actinobacteria strains.</title>
        <authorList>
            <person name="Klenk H.-P."/>
        </authorList>
    </citation>
    <scope>NUCLEOTIDE SEQUENCE [LARGE SCALE GENOMIC DNA]</scope>
    <source>
        <strain evidence="1 2">DSM 102122</strain>
    </source>
</reference>
<evidence type="ECO:0000313" key="2">
    <source>
        <dbReference type="Proteomes" id="UP000542813"/>
    </source>
</evidence>
<dbReference type="AlphaFoldDB" id="A0A7W9LPU7"/>
<evidence type="ECO:0000313" key="1">
    <source>
        <dbReference type="EMBL" id="MBB5791803.1"/>
    </source>
</evidence>
<dbReference type="EMBL" id="JACHMM010000001">
    <property type="protein sequence ID" value="MBB5791803.1"/>
    <property type="molecule type" value="Genomic_DNA"/>
</dbReference>
<sequence>MTRVFAGFRPLARLRRWLLGPEQPSMSLRLSVGLVAVLALLAMTTAR</sequence>
<dbReference type="RefSeq" id="WP_184828859.1">
    <property type="nucleotide sequence ID" value="NZ_JACHMM010000001.1"/>
</dbReference>
<protein>
    <submittedName>
        <fullName evidence="1">Uncharacterized protein</fullName>
    </submittedName>
</protein>
<organism evidence="1 2">
    <name type="scientific">Jiangella mangrovi</name>
    <dbReference type="NCBI Taxonomy" id="1524084"/>
    <lineage>
        <taxon>Bacteria</taxon>
        <taxon>Bacillati</taxon>
        <taxon>Actinomycetota</taxon>
        <taxon>Actinomycetes</taxon>
        <taxon>Jiangellales</taxon>
        <taxon>Jiangellaceae</taxon>
        <taxon>Jiangella</taxon>
    </lineage>
</organism>
<keyword evidence="2" id="KW-1185">Reference proteome</keyword>
<accession>A0A7W9LPU7</accession>
<name>A0A7W9LPU7_9ACTN</name>
<comment type="caution">
    <text evidence="1">The sequence shown here is derived from an EMBL/GenBank/DDBJ whole genome shotgun (WGS) entry which is preliminary data.</text>
</comment>
<dbReference type="Proteomes" id="UP000542813">
    <property type="component" value="Unassembled WGS sequence"/>
</dbReference>